<proteinExistence type="predicted"/>
<comment type="caution">
    <text evidence="1">The sequence shown here is derived from an EMBL/GenBank/DDBJ whole genome shotgun (WGS) entry which is preliminary data.</text>
</comment>
<organism evidence="1">
    <name type="scientific">Tanacetum cinerariifolium</name>
    <name type="common">Dalmatian daisy</name>
    <name type="synonym">Chrysanthemum cinerariifolium</name>
    <dbReference type="NCBI Taxonomy" id="118510"/>
    <lineage>
        <taxon>Eukaryota</taxon>
        <taxon>Viridiplantae</taxon>
        <taxon>Streptophyta</taxon>
        <taxon>Embryophyta</taxon>
        <taxon>Tracheophyta</taxon>
        <taxon>Spermatophyta</taxon>
        <taxon>Magnoliopsida</taxon>
        <taxon>eudicotyledons</taxon>
        <taxon>Gunneridae</taxon>
        <taxon>Pentapetalae</taxon>
        <taxon>asterids</taxon>
        <taxon>campanulids</taxon>
        <taxon>Asterales</taxon>
        <taxon>Asteraceae</taxon>
        <taxon>Asteroideae</taxon>
        <taxon>Anthemideae</taxon>
        <taxon>Anthemidinae</taxon>
        <taxon>Tanacetum</taxon>
    </lineage>
</organism>
<dbReference type="Pfam" id="PF06592">
    <property type="entry name" value="DUF1138"/>
    <property type="match status" value="1"/>
</dbReference>
<name>A0A6L2P5J4_TANCI</name>
<accession>A0A6L2P5J4</accession>
<gene>
    <name evidence="1" type="ORF">Tci_065125</name>
</gene>
<reference evidence="1" key="1">
    <citation type="journal article" date="2019" name="Sci. Rep.">
        <title>Draft genome of Tanacetum cinerariifolium, the natural source of mosquito coil.</title>
        <authorList>
            <person name="Yamashiro T."/>
            <person name="Shiraishi A."/>
            <person name="Satake H."/>
            <person name="Nakayama K."/>
        </authorList>
    </citation>
    <scope>NUCLEOTIDE SEQUENCE</scope>
</reference>
<dbReference type="InterPro" id="IPR009515">
    <property type="entry name" value="DUF1138"/>
</dbReference>
<evidence type="ECO:0000313" key="1">
    <source>
        <dbReference type="EMBL" id="GEU93147.1"/>
    </source>
</evidence>
<dbReference type="PANTHER" id="PTHR34267">
    <property type="entry name" value="OS11G0161033 PROTEIN"/>
    <property type="match status" value="1"/>
</dbReference>
<dbReference type="PANTHER" id="PTHR34267:SF19">
    <property type="match status" value="1"/>
</dbReference>
<dbReference type="EMBL" id="BKCJ010010788">
    <property type="protein sequence ID" value="GEU93147.1"/>
    <property type="molecule type" value="Genomic_DNA"/>
</dbReference>
<sequence length="145" mass="16269">MSKWIIASLAATAFGFTMDHIVSDRKLFGGTTPKTMSKEWQDETERMKNAWPRVAGSPPTLSRSSAEAEYRGVANAIAETAEYRGVANAIAETCWLRNLLRELSIVITLVLFIYHEIRFSISYVDVFTKGLPSALFKEFRSNLSV</sequence>
<dbReference type="AlphaFoldDB" id="A0A6L2P5J4"/>
<protein>
    <submittedName>
        <fullName evidence="1">Protein FAM98A-like</fullName>
    </submittedName>
</protein>